<evidence type="ECO:0000256" key="5">
    <source>
        <dbReference type="RuleBase" id="RU362057"/>
    </source>
</evidence>
<reference evidence="6" key="1">
    <citation type="journal article" date="2021" name="Plant Biotechnol.">
        <title>Characterization of 5-O-glucosyltransferase involved in anthocyanin biosynthesis in Cyclamen purpurascens.</title>
        <authorList>
            <person name="Kang X."/>
            <person name="Mikami R."/>
            <person name="Akita Y."/>
        </authorList>
    </citation>
    <scope>NUCLEOTIDE SEQUENCE</scope>
    <source>
        <tissue evidence="6">Petals in flower buds</tissue>
    </source>
</reference>
<dbReference type="GO" id="GO:0009813">
    <property type="term" value="P:flavonoid biosynthetic process"/>
    <property type="evidence" value="ECO:0007669"/>
    <property type="project" value="UniProtKB-KW"/>
</dbReference>
<dbReference type="PANTHER" id="PTHR11926:SF1539">
    <property type="entry name" value="GLYCOSYLTRANSFERASE"/>
    <property type="match status" value="1"/>
</dbReference>
<keyword evidence="2 4" id="KW-0808">Transferase</keyword>
<comment type="similarity">
    <text evidence="1 4">Belongs to the UDP-glycosyltransferase family.</text>
</comment>
<evidence type="ECO:0000256" key="3">
    <source>
        <dbReference type="ARBA" id="ARBA00023241"/>
    </source>
</evidence>
<sequence>MENRYRVLLVTFPAQGHINPSLQFAKRLSQMGTEITLLTANFALDRMVTTTPPVQGLTLVGFPDGFDEGLKLGKTMDEIMGGLKNRGSEAVEEIIKSSIEKGEPFSRVVYTTLLPWVGRMAHELKVPSTFLWIQPATLLDIYYYYFNGYSEAIQNHGNDPSWSVELPGLPRLTTRDLPSFFVDSGEHNFALELFKEHFGILELEDNPKVLVNSFDELEYEALRVVKNLNFVPIGPLVPSAFLDGKDPSDNSFGGDLLKKSDDYIEWLNSREKGSVIYVSFGSYSELPKQQMEEIAKGLAATENPFLWVIRKGKKDNENNNFDINMFKEELEKNGENKIVEWCSQMEVLSHPSIGCFVSHCGWNSSLESLVCGVPLVCFPIWTDQSTNAKLIEDIWRVGLRVTKNENGIVEGNEIKTCLDIVMGEKKEYLNINAQKWKKLAIEAAKEHGSSYSNLRDFVDQEIRGVVEY</sequence>
<gene>
    <name evidence="6" type="primary">Cpur5GT</name>
</gene>
<dbReference type="InterPro" id="IPR002213">
    <property type="entry name" value="UDP_glucos_trans"/>
</dbReference>
<protein>
    <recommendedName>
        <fullName evidence="5">Glycosyltransferase</fullName>
        <ecNumber evidence="5">2.4.1.-</ecNumber>
    </recommendedName>
</protein>
<dbReference type="InterPro" id="IPR035595">
    <property type="entry name" value="UDP_glycos_trans_CS"/>
</dbReference>
<proteinExistence type="evidence at transcript level"/>
<dbReference type="EC" id="2.4.1.-" evidence="5"/>
<evidence type="ECO:0000256" key="2">
    <source>
        <dbReference type="ARBA" id="ARBA00022679"/>
    </source>
</evidence>
<keyword evidence="4" id="KW-0328">Glycosyltransferase</keyword>
<evidence type="ECO:0000256" key="1">
    <source>
        <dbReference type="ARBA" id="ARBA00009995"/>
    </source>
</evidence>
<dbReference type="PANTHER" id="PTHR11926">
    <property type="entry name" value="GLUCOSYL/GLUCURONOSYL TRANSFERASES"/>
    <property type="match status" value="1"/>
</dbReference>
<dbReference type="AlphaFoldDB" id="A0A8D5LS30"/>
<dbReference type="Pfam" id="PF00201">
    <property type="entry name" value="UDPGT"/>
    <property type="match status" value="1"/>
</dbReference>
<dbReference type="PROSITE" id="PS00375">
    <property type="entry name" value="UDPGT"/>
    <property type="match status" value="1"/>
</dbReference>
<organism evidence="6">
    <name type="scientific">Cyclamen purpurascens</name>
    <dbReference type="NCBI Taxonomy" id="87532"/>
    <lineage>
        <taxon>Eukaryota</taxon>
        <taxon>Viridiplantae</taxon>
        <taxon>Streptophyta</taxon>
        <taxon>Embryophyta</taxon>
        <taxon>Tracheophyta</taxon>
        <taxon>Spermatophyta</taxon>
        <taxon>Magnoliopsida</taxon>
        <taxon>eudicotyledons</taxon>
        <taxon>Gunneridae</taxon>
        <taxon>Pentapetalae</taxon>
        <taxon>asterids</taxon>
        <taxon>Ericales</taxon>
        <taxon>Primulaceae</taxon>
        <taxon>Cyclamen</taxon>
    </lineage>
</organism>
<dbReference type="GO" id="GO:0080044">
    <property type="term" value="F:quercetin 7-O-glucosyltransferase activity"/>
    <property type="evidence" value="ECO:0007669"/>
    <property type="project" value="TreeGrafter"/>
</dbReference>
<dbReference type="GO" id="GO:0080043">
    <property type="term" value="F:quercetin 3-O-glucosyltransferase activity"/>
    <property type="evidence" value="ECO:0007669"/>
    <property type="project" value="TreeGrafter"/>
</dbReference>
<evidence type="ECO:0000313" key="6">
    <source>
        <dbReference type="EMBL" id="BCO07622.1"/>
    </source>
</evidence>
<keyword evidence="3" id="KW-0284">Flavonoid biosynthesis</keyword>
<evidence type="ECO:0000256" key="4">
    <source>
        <dbReference type="RuleBase" id="RU003718"/>
    </source>
</evidence>
<dbReference type="CDD" id="cd03784">
    <property type="entry name" value="GT1_Gtf-like"/>
    <property type="match status" value="1"/>
</dbReference>
<dbReference type="FunFam" id="3.40.50.2000:FF:000019">
    <property type="entry name" value="Glycosyltransferase"/>
    <property type="match status" value="1"/>
</dbReference>
<accession>A0A8D5LS30</accession>
<dbReference type="EMBL" id="LC597018">
    <property type="protein sequence ID" value="BCO07622.1"/>
    <property type="molecule type" value="mRNA"/>
</dbReference>
<name>A0A8D5LS30_9ERIC</name>